<feature type="domain" description="CCHC-type" evidence="7">
    <location>
        <begin position="162"/>
        <end position="175"/>
    </location>
</feature>
<dbReference type="Pfam" id="PF00098">
    <property type="entry name" value="zf-CCHC"/>
    <property type="match status" value="2"/>
</dbReference>
<evidence type="ECO:0000313" key="8">
    <source>
        <dbReference type="EMBL" id="KAD2393028.1"/>
    </source>
</evidence>
<evidence type="ECO:0000259" key="7">
    <source>
        <dbReference type="PROSITE" id="PS50158"/>
    </source>
</evidence>
<keyword evidence="9" id="KW-1185">Reference proteome</keyword>
<dbReference type="PROSITE" id="PS50158">
    <property type="entry name" value="ZF_CCHC"/>
    <property type="match status" value="2"/>
</dbReference>
<dbReference type="InterPro" id="IPR001878">
    <property type="entry name" value="Znf_CCHC"/>
</dbReference>
<feature type="compositionally biased region" description="Basic and acidic residues" evidence="6">
    <location>
        <begin position="107"/>
        <end position="122"/>
    </location>
</feature>
<name>A0A5N6LNM1_9ASTR</name>
<gene>
    <name evidence="8" type="ORF">E3N88_40005</name>
</gene>
<evidence type="ECO:0000256" key="3">
    <source>
        <dbReference type="ARBA" id="ARBA00022771"/>
    </source>
</evidence>
<dbReference type="PANTHER" id="PTHR47103:SF8">
    <property type="entry name" value="DNA-BINDING PROTEIN"/>
    <property type="match status" value="1"/>
</dbReference>
<evidence type="ECO:0000256" key="1">
    <source>
        <dbReference type="ARBA" id="ARBA00022723"/>
    </source>
</evidence>
<dbReference type="Proteomes" id="UP000326396">
    <property type="component" value="Linkage Group LG9"/>
</dbReference>
<accession>A0A5N6LNM1</accession>
<evidence type="ECO:0000256" key="5">
    <source>
        <dbReference type="PROSITE-ProRule" id="PRU00047"/>
    </source>
</evidence>
<evidence type="ECO:0000256" key="6">
    <source>
        <dbReference type="SAM" id="MobiDB-lite"/>
    </source>
</evidence>
<evidence type="ECO:0000256" key="2">
    <source>
        <dbReference type="ARBA" id="ARBA00022737"/>
    </source>
</evidence>
<dbReference type="OrthoDB" id="1305854at2759"/>
<evidence type="ECO:0000313" key="9">
    <source>
        <dbReference type="Proteomes" id="UP000326396"/>
    </source>
</evidence>
<proteinExistence type="predicted"/>
<reference evidence="8 9" key="1">
    <citation type="submission" date="2019-05" db="EMBL/GenBank/DDBJ databases">
        <title>Mikania micrantha, genome provides insights into the molecular mechanism of rapid growth.</title>
        <authorList>
            <person name="Liu B."/>
        </authorList>
    </citation>
    <scope>NUCLEOTIDE SEQUENCE [LARGE SCALE GENOMIC DNA]</scope>
    <source>
        <strain evidence="8">NLD-2019</strain>
        <tissue evidence="8">Leaf</tissue>
    </source>
</reference>
<comment type="caution">
    <text evidence="8">The sequence shown here is derived from an EMBL/GenBank/DDBJ whole genome shotgun (WGS) entry which is preliminary data.</text>
</comment>
<keyword evidence="4" id="KW-0862">Zinc</keyword>
<dbReference type="PANTHER" id="PTHR47103">
    <property type="entry name" value="DNA-BINDING PROTEIN"/>
    <property type="match status" value="1"/>
</dbReference>
<dbReference type="GO" id="GO:0003676">
    <property type="term" value="F:nucleic acid binding"/>
    <property type="evidence" value="ECO:0007669"/>
    <property type="project" value="InterPro"/>
</dbReference>
<dbReference type="Gene3D" id="4.10.60.10">
    <property type="entry name" value="Zinc finger, CCHC-type"/>
    <property type="match status" value="1"/>
</dbReference>
<dbReference type="EMBL" id="SZYD01000019">
    <property type="protein sequence ID" value="KAD2393028.1"/>
    <property type="molecule type" value="Genomic_DNA"/>
</dbReference>
<feature type="domain" description="CCHC-type" evidence="7">
    <location>
        <begin position="182"/>
        <end position="197"/>
    </location>
</feature>
<feature type="region of interest" description="Disordered" evidence="6">
    <location>
        <begin position="107"/>
        <end position="128"/>
    </location>
</feature>
<dbReference type="SUPFAM" id="SSF57756">
    <property type="entry name" value="Retrovirus zinc finger-like domains"/>
    <property type="match status" value="1"/>
</dbReference>
<dbReference type="AlphaFoldDB" id="A0A5N6LNM1"/>
<keyword evidence="2" id="KW-0677">Repeat</keyword>
<organism evidence="8 9">
    <name type="scientific">Mikania micrantha</name>
    <name type="common">bitter vine</name>
    <dbReference type="NCBI Taxonomy" id="192012"/>
    <lineage>
        <taxon>Eukaryota</taxon>
        <taxon>Viridiplantae</taxon>
        <taxon>Streptophyta</taxon>
        <taxon>Embryophyta</taxon>
        <taxon>Tracheophyta</taxon>
        <taxon>Spermatophyta</taxon>
        <taxon>Magnoliopsida</taxon>
        <taxon>eudicotyledons</taxon>
        <taxon>Gunneridae</taxon>
        <taxon>Pentapetalae</taxon>
        <taxon>asterids</taxon>
        <taxon>campanulids</taxon>
        <taxon>Asterales</taxon>
        <taxon>Asteraceae</taxon>
        <taxon>Asteroideae</taxon>
        <taxon>Heliantheae alliance</taxon>
        <taxon>Eupatorieae</taxon>
        <taxon>Mikania</taxon>
    </lineage>
</organism>
<sequence>MIQQLKIREIDEDNSWVITISDADPDLDCFVDAPGYLKHVDKNKGAMISQLYATDDNDLDVQLMGNPIWYHSMLNAKYREFLIPSKFETLSELIDCARERELQLKRQEDRGEKRKMEKEVGSSKKGKFVSPPKKFGSLGEAKHCLTCGKKHAGECYFKSVVCYKCGKPGHLASQCVSTLNLCYNCYKPGHRRSECPELKGAGQGGMSSGSFKAQGSGKKWGDYRAVVIVLDHSLE</sequence>
<dbReference type="InterPro" id="IPR036875">
    <property type="entry name" value="Znf_CCHC_sf"/>
</dbReference>
<evidence type="ECO:0000256" key="4">
    <source>
        <dbReference type="ARBA" id="ARBA00022833"/>
    </source>
</evidence>
<dbReference type="GO" id="GO:0008270">
    <property type="term" value="F:zinc ion binding"/>
    <property type="evidence" value="ECO:0007669"/>
    <property type="project" value="UniProtKB-KW"/>
</dbReference>
<protein>
    <recommendedName>
        <fullName evidence="7">CCHC-type domain-containing protein</fullName>
    </recommendedName>
</protein>
<dbReference type="SMART" id="SM00343">
    <property type="entry name" value="ZnF_C2HC"/>
    <property type="match status" value="2"/>
</dbReference>
<keyword evidence="1" id="KW-0479">Metal-binding</keyword>
<keyword evidence="3 5" id="KW-0863">Zinc-finger</keyword>